<dbReference type="Proteomes" id="UP000677228">
    <property type="component" value="Unassembled WGS sequence"/>
</dbReference>
<evidence type="ECO:0000313" key="2">
    <source>
        <dbReference type="EMBL" id="CAF0991395.1"/>
    </source>
</evidence>
<dbReference type="AlphaFoldDB" id="A0A814VK56"/>
<dbReference type="Pfam" id="PF08997">
    <property type="entry name" value="UCR_6-4kD"/>
    <property type="match status" value="1"/>
</dbReference>
<accession>A0A814VK56</accession>
<keyword evidence="6" id="KW-1185">Reference proteome</keyword>
<keyword evidence="1" id="KW-0472">Membrane</keyword>
<dbReference type="Proteomes" id="UP000663829">
    <property type="component" value="Unassembled WGS sequence"/>
</dbReference>
<reference evidence="3" key="1">
    <citation type="submission" date="2021-02" db="EMBL/GenBank/DDBJ databases">
        <authorList>
            <person name="Nowell W R."/>
        </authorList>
    </citation>
    <scope>NUCLEOTIDE SEQUENCE</scope>
</reference>
<evidence type="ECO:0000256" key="1">
    <source>
        <dbReference type="SAM" id="Phobius"/>
    </source>
</evidence>
<sequence>MPVIGRYAGPRYVQIGKNLLPSSMIFGGSAFLFFIWLTDWKVTNKYIPLYGKKYAEIKRDHLIELHGLKDVEAGREE</sequence>
<dbReference type="OrthoDB" id="15743at2759"/>
<dbReference type="Gene3D" id="1.20.5.220">
    <property type="match status" value="1"/>
</dbReference>
<dbReference type="GO" id="GO:0005743">
    <property type="term" value="C:mitochondrial inner membrane"/>
    <property type="evidence" value="ECO:0007669"/>
    <property type="project" value="TreeGrafter"/>
</dbReference>
<evidence type="ECO:0000313" key="5">
    <source>
        <dbReference type="EMBL" id="CAF3952488.1"/>
    </source>
</evidence>
<keyword evidence="1" id="KW-1133">Transmembrane helix</keyword>
<keyword evidence="1" id="KW-0812">Transmembrane</keyword>
<dbReference type="InterPro" id="IPR015089">
    <property type="entry name" value="UQCR"/>
</dbReference>
<name>A0A814VK56_9BILA</name>
<organism evidence="3 6">
    <name type="scientific">Didymodactylos carnosus</name>
    <dbReference type="NCBI Taxonomy" id="1234261"/>
    <lineage>
        <taxon>Eukaryota</taxon>
        <taxon>Metazoa</taxon>
        <taxon>Spiralia</taxon>
        <taxon>Gnathifera</taxon>
        <taxon>Rotifera</taxon>
        <taxon>Eurotatoria</taxon>
        <taxon>Bdelloidea</taxon>
        <taxon>Philodinida</taxon>
        <taxon>Philodinidae</taxon>
        <taxon>Didymodactylos</taxon>
    </lineage>
</organism>
<evidence type="ECO:0000313" key="6">
    <source>
        <dbReference type="Proteomes" id="UP000663829"/>
    </source>
</evidence>
<comment type="caution">
    <text evidence="3">The sequence shown here is derived from an EMBL/GenBank/DDBJ whole genome shotgun (WGS) entry which is preliminary data.</text>
</comment>
<dbReference type="GO" id="GO:0006122">
    <property type="term" value="P:mitochondrial electron transport, ubiquinol to cytochrome c"/>
    <property type="evidence" value="ECO:0007669"/>
    <property type="project" value="InterPro"/>
</dbReference>
<dbReference type="EMBL" id="CAJNOQ010008100">
    <property type="protein sequence ID" value="CAF1188222.1"/>
    <property type="molecule type" value="Genomic_DNA"/>
</dbReference>
<dbReference type="Proteomes" id="UP000681722">
    <property type="component" value="Unassembled WGS sequence"/>
</dbReference>
<dbReference type="EMBL" id="CAJOBA010006038">
    <property type="protein sequence ID" value="CAF3761584.1"/>
    <property type="molecule type" value="Genomic_DNA"/>
</dbReference>
<evidence type="ECO:0000313" key="3">
    <source>
        <dbReference type="EMBL" id="CAF1188222.1"/>
    </source>
</evidence>
<dbReference type="PANTHER" id="PTHR15420">
    <property type="entry name" value="UBIQUINOL-CYTOCHROME C REDUCTASE COMPLEX 6.4 KD PROTEIN"/>
    <property type="match status" value="1"/>
</dbReference>
<dbReference type="Proteomes" id="UP000682733">
    <property type="component" value="Unassembled WGS sequence"/>
</dbReference>
<dbReference type="InterPro" id="IPR029027">
    <property type="entry name" value="Single_a-helix_sf"/>
</dbReference>
<evidence type="ECO:0000313" key="4">
    <source>
        <dbReference type="EMBL" id="CAF3761584.1"/>
    </source>
</evidence>
<feature type="transmembrane region" description="Helical" evidence="1">
    <location>
        <begin position="20"/>
        <end position="37"/>
    </location>
</feature>
<dbReference type="EMBL" id="CAJOBC010008101">
    <property type="protein sequence ID" value="CAF3952488.1"/>
    <property type="molecule type" value="Genomic_DNA"/>
</dbReference>
<dbReference type="PANTHER" id="PTHR15420:SF2">
    <property type="entry name" value="CYTOCHROME B-C1 COMPLEX SUBUNIT 10"/>
    <property type="match status" value="1"/>
</dbReference>
<proteinExistence type="predicted"/>
<protein>
    <submittedName>
        <fullName evidence="3">Uncharacterized protein</fullName>
    </submittedName>
</protein>
<dbReference type="EMBL" id="CAJNOK010006027">
    <property type="protein sequence ID" value="CAF0991395.1"/>
    <property type="molecule type" value="Genomic_DNA"/>
</dbReference>
<gene>
    <name evidence="3" type="ORF">GPM918_LOCUS23066</name>
    <name evidence="2" type="ORF">OVA965_LOCUS14092</name>
    <name evidence="5" type="ORF">SRO942_LOCUS23065</name>
    <name evidence="4" type="ORF">TMI583_LOCUS14102</name>
</gene>
<dbReference type="SUPFAM" id="SSF81518">
    <property type="entry name" value="Subunit XI (6.4 kDa protein) of cytochrome bc1 complex (Ubiquinol-cytochrome c reductase)"/>
    <property type="match status" value="1"/>
</dbReference>